<gene>
    <name evidence="1" type="ORF">CEXT_607521</name>
</gene>
<dbReference type="AlphaFoldDB" id="A0AAV4VN09"/>
<protein>
    <submittedName>
        <fullName evidence="1">Uncharacterized protein</fullName>
    </submittedName>
</protein>
<proteinExistence type="predicted"/>
<keyword evidence="2" id="KW-1185">Reference proteome</keyword>
<comment type="caution">
    <text evidence="1">The sequence shown here is derived from an EMBL/GenBank/DDBJ whole genome shotgun (WGS) entry which is preliminary data.</text>
</comment>
<sequence length="185" mass="20188">MDVAVISPCAIVIVICDEQLQLRLTFPISLVETQRREGLINLVCDSLQRLPVSFLKWAKSLNLWDLRLRKGPQGYGTLRLFVTVSVTEQNLGAEIGLIIDNQQNLGAEIGLIIDNQQNLGAEIGLIIDNQQNLGAEIGLIIDNQQNLGAEIGLIIDNQQNLGAEIGLIIDNQQNLGAENMGGQPK</sequence>
<accession>A0AAV4VN09</accession>
<name>A0AAV4VN09_CAEEX</name>
<dbReference type="EMBL" id="BPLR01014829">
    <property type="protein sequence ID" value="GIY71576.1"/>
    <property type="molecule type" value="Genomic_DNA"/>
</dbReference>
<reference evidence="1 2" key="1">
    <citation type="submission" date="2021-06" db="EMBL/GenBank/DDBJ databases">
        <title>Caerostris extrusa draft genome.</title>
        <authorList>
            <person name="Kono N."/>
            <person name="Arakawa K."/>
        </authorList>
    </citation>
    <scope>NUCLEOTIDE SEQUENCE [LARGE SCALE GENOMIC DNA]</scope>
</reference>
<evidence type="ECO:0000313" key="1">
    <source>
        <dbReference type="EMBL" id="GIY71576.1"/>
    </source>
</evidence>
<organism evidence="1 2">
    <name type="scientific">Caerostris extrusa</name>
    <name type="common">Bark spider</name>
    <name type="synonym">Caerostris bankana</name>
    <dbReference type="NCBI Taxonomy" id="172846"/>
    <lineage>
        <taxon>Eukaryota</taxon>
        <taxon>Metazoa</taxon>
        <taxon>Ecdysozoa</taxon>
        <taxon>Arthropoda</taxon>
        <taxon>Chelicerata</taxon>
        <taxon>Arachnida</taxon>
        <taxon>Araneae</taxon>
        <taxon>Araneomorphae</taxon>
        <taxon>Entelegynae</taxon>
        <taxon>Araneoidea</taxon>
        <taxon>Araneidae</taxon>
        <taxon>Caerostris</taxon>
    </lineage>
</organism>
<evidence type="ECO:0000313" key="2">
    <source>
        <dbReference type="Proteomes" id="UP001054945"/>
    </source>
</evidence>
<dbReference type="Proteomes" id="UP001054945">
    <property type="component" value="Unassembled WGS sequence"/>
</dbReference>